<dbReference type="GeneTree" id="ENSGT00390000016951"/>
<evidence type="ECO:0000256" key="8">
    <source>
        <dbReference type="ARBA" id="ARBA00022815"/>
    </source>
</evidence>
<feature type="region of interest" description="Disordered" evidence="9">
    <location>
        <begin position="1"/>
        <end position="37"/>
    </location>
</feature>
<dbReference type="GO" id="GO:0005576">
    <property type="term" value="C:extracellular region"/>
    <property type="evidence" value="ECO:0007669"/>
    <property type="project" value="UniProtKB-SubCell"/>
</dbReference>
<comment type="similarity">
    <text evidence="2">Belongs to the TRH family.</text>
</comment>
<evidence type="ECO:0000256" key="1">
    <source>
        <dbReference type="ARBA" id="ARBA00004613"/>
    </source>
</evidence>
<keyword evidence="8" id="KW-0027">Amidation</keyword>
<dbReference type="GO" id="GO:0001692">
    <property type="term" value="P:histamine metabolic process"/>
    <property type="evidence" value="ECO:0007669"/>
    <property type="project" value="TreeGrafter"/>
</dbReference>
<reference evidence="10" key="3">
    <citation type="submission" date="2025-09" db="UniProtKB">
        <authorList>
            <consortium name="Ensembl"/>
        </authorList>
    </citation>
    <scope>IDENTIFICATION</scope>
</reference>
<dbReference type="PANTHER" id="PTHR17530">
    <property type="entry name" value="PRO-THYROTROPIN-RELEASING HORMONE"/>
    <property type="match status" value="1"/>
</dbReference>
<dbReference type="Proteomes" id="UP000007754">
    <property type="component" value="Chromosome 12"/>
</dbReference>
<name>H0ZJX5_TAEGU</name>
<evidence type="ECO:0000256" key="3">
    <source>
        <dbReference type="ARBA" id="ARBA00022525"/>
    </source>
</evidence>
<organism evidence="10 11">
    <name type="scientific">Taeniopygia guttata</name>
    <name type="common">Zebra finch</name>
    <name type="synonym">Poephila guttata</name>
    <dbReference type="NCBI Taxonomy" id="59729"/>
    <lineage>
        <taxon>Eukaryota</taxon>
        <taxon>Metazoa</taxon>
        <taxon>Chordata</taxon>
        <taxon>Craniata</taxon>
        <taxon>Vertebrata</taxon>
        <taxon>Euteleostomi</taxon>
        <taxon>Archelosauria</taxon>
        <taxon>Archosauria</taxon>
        <taxon>Dinosauria</taxon>
        <taxon>Saurischia</taxon>
        <taxon>Theropoda</taxon>
        <taxon>Coelurosauria</taxon>
        <taxon>Aves</taxon>
        <taxon>Neognathae</taxon>
        <taxon>Neoaves</taxon>
        <taxon>Telluraves</taxon>
        <taxon>Australaves</taxon>
        <taxon>Passeriformes</taxon>
        <taxon>Passeroidea</taxon>
        <taxon>Estrildidae</taxon>
        <taxon>Estrildinae</taxon>
        <taxon>Taeniopygia</taxon>
    </lineage>
</organism>
<evidence type="ECO:0000256" key="9">
    <source>
        <dbReference type="SAM" id="MobiDB-lite"/>
    </source>
</evidence>
<dbReference type="GO" id="GO:0042755">
    <property type="term" value="P:eating behavior"/>
    <property type="evidence" value="ECO:0007669"/>
    <property type="project" value="TreeGrafter"/>
</dbReference>
<dbReference type="GO" id="GO:0014050">
    <property type="term" value="P:negative regulation of glutamate secretion"/>
    <property type="evidence" value="ECO:0007669"/>
    <property type="project" value="TreeGrafter"/>
</dbReference>
<dbReference type="GO" id="GO:0009755">
    <property type="term" value="P:hormone-mediated signaling pathway"/>
    <property type="evidence" value="ECO:0007669"/>
    <property type="project" value="InterPro"/>
</dbReference>
<dbReference type="STRING" id="59729.ENSTGUP00000010894"/>
<keyword evidence="4" id="KW-0165">Cleavage on pair of basic residues</keyword>
<dbReference type="AlphaFoldDB" id="H0ZJX5"/>
<dbReference type="InterPro" id="IPR008857">
    <property type="entry name" value="TRH"/>
</dbReference>
<evidence type="ECO:0000256" key="4">
    <source>
        <dbReference type="ARBA" id="ARBA00022685"/>
    </source>
</evidence>
<keyword evidence="7" id="KW-0677">Repeat</keyword>
<dbReference type="GO" id="GO:0014054">
    <property type="term" value="P:positive regulation of gamma-aminobutyric acid secretion"/>
    <property type="evidence" value="ECO:0007669"/>
    <property type="project" value="TreeGrafter"/>
</dbReference>
<dbReference type="OMA" id="QESFTCN"/>
<dbReference type="PANTHER" id="PTHR17530:SF2">
    <property type="entry name" value="PRO-THYROTROPIN-RELEASING HORMONE"/>
    <property type="match status" value="1"/>
</dbReference>
<proteinExistence type="inferred from homology"/>
<feature type="region of interest" description="Disordered" evidence="9">
    <location>
        <begin position="279"/>
        <end position="300"/>
    </location>
</feature>
<dbReference type="GeneID" id="100228179"/>
<dbReference type="HOGENOM" id="CLU_101029_0_0_1"/>
<dbReference type="PIRSF" id="PIRSF001795">
    <property type="entry name" value="TRH"/>
    <property type="match status" value="1"/>
</dbReference>
<evidence type="ECO:0000256" key="5">
    <source>
        <dbReference type="ARBA" id="ARBA00022702"/>
    </source>
</evidence>
<evidence type="ECO:0000256" key="2">
    <source>
        <dbReference type="ARBA" id="ARBA00010437"/>
    </source>
</evidence>
<evidence type="ECO:0000256" key="6">
    <source>
        <dbReference type="ARBA" id="ARBA00022729"/>
    </source>
</evidence>
<dbReference type="GO" id="GO:0030141">
    <property type="term" value="C:secretory granule"/>
    <property type="evidence" value="ECO:0007669"/>
    <property type="project" value="TreeGrafter"/>
</dbReference>
<comment type="subcellular location">
    <subcellularLocation>
        <location evidence="1">Secreted</location>
    </subcellularLocation>
</comment>
<keyword evidence="3" id="KW-0964">Secreted</keyword>
<accession>H0ZJX5</accession>
<keyword evidence="6" id="KW-0732">Signal</keyword>
<evidence type="ECO:0000313" key="10">
    <source>
        <dbReference type="Ensembl" id="ENSTGUP00000010894.2"/>
    </source>
</evidence>
<protein>
    <submittedName>
        <fullName evidence="10">Thyrotropin releasing hormone</fullName>
    </submittedName>
</protein>
<dbReference type="RefSeq" id="XP_030138663.1">
    <property type="nucleotide sequence ID" value="XM_030282803.4"/>
</dbReference>
<dbReference type="InParanoid" id="H0ZJX5"/>
<keyword evidence="5" id="KW-0372">Hormone</keyword>
<dbReference type="CTD" id="7200"/>
<reference evidence="10" key="2">
    <citation type="submission" date="2025-08" db="UniProtKB">
        <authorList>
            <consortium name="Ensembl"/>
        </authorList>
    </citation>
    <scope>IDENTIFICATION</scope>
</reference>
<dbReference type="GO" id="GO:0032024">
    <property type="term" value="P:positive regulation of insulin secretion"/>
    <property type="evidence" value="ECO:0007669"/>
    <property type="project" value="TreeGrafter"/>
</dbReference>
<evidence type="ECO:0000256" key="7">
    <source>
        <dbReference type="ARBA" id="ARBA00022737"/>
    </source>
</evidence>
<dbReference type="Ensembl" id="ENSTGUT00000011007.2">
    <property type="protein sequence ID" value="ENSTGUP00000010894.2"/>
    <property type="gene ID" value="ENSTGUG00000010565.2"/>
</dbReference>
<sequence length="300" mass="34391">MSHAWAEHGVAGTGYTPGGAPTLQWQGRPAGGGSAPARNPCPTMSSIQLPLLLLCLTSCGVCFNGGHLLPEESENMGKVPLDDTLQRSESLILQSVLKKAEKEEEINKELNAPLLQRLSKRQHPGEKYLNNLKKRQHPGKRDVEEETFYGDIQKRQHPGKREMEDDLDVYLELKRQQPPGIKSLLDQFAYSPRAQLTYMNELSKREHLGRRYLMFKHQHPSKRGWNYEVDVYGEKRQHPGKRHWNFDRSDDTGPCNFQESFTCHKGSLLLDLVEDVSRDRVEEKRQHPGKRSAWESETEE</sequence>
<keyword evidence="11" id="KW-1185">Reference proteome</keyword>
<reference evidence="10 11" key="1">
    <citation type="journal article" date="2010" name="Nature">
        <title>The genome of a songbird.</title>
        <authorList>
            <person name="Warren W.C."/>
            <person name="Clayton D.F."/>
            <person name="Ellegren H."/>
            <person name="Arnold A.P."/>
            <person name="Hillier L.W."/>
            <person name="Kunstner A."/>
            <person name="Searle S."/>
            <person name="White S."/>
            <person name="Vilella A.J."/>
            <person name="Fairley S."/>
            <person name="Heger A."/>
            <person name="Kong L."/>
            <person name="Ponting C.P."/>
            <person name="Jarvis E.D."/>
            <person name="Mello C.V."/>
            <person name="Minx P."/>
            <person name="Lovell P."/>
            <person name="Velho T.A."/>
            <person name="Ferris M."/>
            <person name="Balakrishnan C.N."/>
            <person name="Sinha S."/>
            <person name="Blatti C."/>
            <person name="London S.E."/>
            <person name="Li Y."/>
            <person name="Lin Y.C."/>
            <person name="George J."/>
            <person name="Sweedler J."/>
            <person name="Southey B."/>
            <person name="Gunaratne P."/>
            <person name="Watson M."/>
            <person name="Nam K."/>
            <person name="Backstrom N."/>
            <person name="Smeds L."/>
            <person name="Nabholz B."/>
            <person name="Itoh Y."/>
            <person name="Whitney O."/>
            <person name="Pfenning A.R."/>
            <person name="Howard J."/>
            <person name="Volker M."/>
            <person name="Skinner B.M."/>
            <person name="Griffin D.K."/>
            <person name="Ye L."/>
            <person name="McLaren W.M."/>
            <person name="Flicek P."/>
            <person name="Quesada V."/>
            <person name="Velasco G."/>
            <person name="Lopez-Otin C."/>
            <person name="Puente X.S."/>
            <person name="Olender T."/>
            <person name="Lancet D."/>
            <person name="Smit A.F."/>
            <person name="Hubley R."/>
            <person name="Konkel M.K."/>
            <person name="Walker J.A."/>
            <person name="Batzer M.A."/>
            <person name="Gu W."/>
            <person name="Pollock D.D."/>
            <person name="Chen L."/>
            <person name="Cheng Z."/>
            <person name="Eichler E.E."/>
            <person name="Stapley J."/>
            <person name="Slate J."/>
            <person name="Ekblom R."/>
            <person name="Birkhead T."/>
            <person name="Burke T."/>
            <person name="Burt D."/>
            <person name="Scharff C."/>
            <person name="Adam I."/>
            <person name="Richard H."/>
            <person name="Sultan M."/>
            <person name="Soldatov A."/>
            <person name="Lehrach H."/>
            <person name="Edwards S.V."/>
            <person name="Yang S.P."/>
            <person name="Li X."/>
            <person name="Graves T."/>
            <person name="Fulton L."/>
            <person name="Nelson J."/>
            <person name="Chinwalla A."/>
            <person name="Hou S."/>
            <person name="Mardis E.R."/>
            <person name="Wilson R.K."/>
        </authorList>
    </citation>
    <scope>NUCLEOTIDE SEQUENCE [LARGE SCALE GENOMIC DNA]</scope>
</reference>
<dbReference type="Pfam" id="PF05438">
    <property type="entry name" value="TRH"/>
    <property type="match status" value="1"/>
</dbReference>
<dbReference type="GO" id="GO:0008437">
    <property type="term" value="F:thyrotropin-releasing hormone activity"/>
    <property type="evidence" value="ECO:0007669"/>
    <property type="project" value="InterPro"/>
</dbReference>
<gene>
    <name evidence="10" type="primary">TRH</name>
</gene>
<evidence type="ECO:0000313" key="11">
    <source>
        <dbReference type="Proteomes" id="UP000007754"/>
    </source>
</evidence>